<dbReference type="SUPFAM" id="SSF55874">
    <property type="entry name" value="ATPase domain of HSP90 chaperone/DNA topoisomerase II/histidine kinase"/>
    <property type="match status" value="1"/>
</dbReference>
<dbReference type="PANTHER" id="PTHR43047">
    <property type="entry name" value="TWO-COMPONENT HISTIDINE PROTEIN KINASE"/>
    <property type="match status" value="1"/>
</dbReference>
<dbReference type="InterPro" id="IPR004358">
    <property type="entry name" value="Sig_transdc_His_kin-like_C"/>
</dbReference>
<dbReference type="InterPro" id="IPR003594">
    <property type="entry name" value="HATPase_dom"/>
</dbReference>
<dbReference type="PROSITE" id="PS50109">
    <property type="entry name" value="HIS_KIN"/>
    <property type="match status" value="1"/>
</dbReference>
<keyword evidence="4" id="KW-0418">Kinase</keyword>
<evidence type="ECO:0000256" key="3">
    <source>
        <dbReference type="ARBA" id="ARBA00022679"/>
    </source>
</evidence>
<dbReference type="PANTHER" id="PTHR43047:SF72">
    <property type="entry name" value="OSMOSENSING HISTIDINE PROTEIN KINASE SLN1"/>
    <property type="match status" value="1"/>
</dbReference>
<feature type="domain" description="Histidine kinase" evidence="5">
    <location>
        <begin position="1"/>
        <end position="49"/>
    </location>
</feature>
<comment type="caution">
    <text evidence="6">The sequence shown here is derived from an EMBL/GenBank/DDBJ whole genome shotgun (WGS) entry which is preliminary data.</text>
</comment>
<keyword evidence="3" id="KW-0808">Transferase</keyword>
<dbReference type="GO" id="GO:0005886">
    <property type="term" value="C:plasma membrane"/>
    <property type="evidence" value="ECO:0007669"/>
    <property type="project" value="TreeGrafter"/>
</dbReference>
<dbReference type="EMBL" id="BARU01001591">
    <property type="protein sequence ID" value="GAH19131.1"/>
    <property type="molecule type" value="Genomic_DNA"/>
</dbReference>
<reference evidence="6" key="1">
    <citation type="journal article" date="2014" name="Front. Microbiol.">
        <title>High frequency of phylogenetically diverse reductive dehalogenase-homologous genes in deep subseafloor sedimentary metagenomes.</title>
        <authorList>
            <person name="Kawai M."/>
            <person name="Futagami T."/>
            <person name="Toyoda A."/>
            <person name="Takaki Y."/>
            <person name="Nishi S."/>
            <person name="Hori S."/>
            <person name="Arai W."/>
            <person name="Tsubouchi T."/>
            <person name="Morono Y."/>
            <person name="Uchiyama I."/>
            <person name="Ito T."/>
            <person name="Fujiyama A."/>
            <person name="Inagaki F."/>
            <person name="Takami H."/>
        </authorList>
    </citation>
    <scope>NUCLEOTIDE SEQUENCE</scope>
    <source>
        <strain evidence="6">Expedition CK06-06</strain>
    </source>
</reference>
<dbReference type="EC" id="2.7.13.3" evidence="2"/>
<evidence type="ECO:0000259" key="5">
    <source>
        <dbReference type="PROSITE" id="PS50109"/>
    </source>
</evidence>
<evidence type="ECO:0000256" key="1">
    <source>
        <dbReference type="ARBA" id="ARBA00000085"/>
    </source>
</evidence>
<dbReference type="InterPro" id="IPR005467">
    <property type="entry name" value="His_kinase_dom"/>
</dbReference>
<dbReference type="GO" id="GO:0009927">
    <property type="term" value="F:histidine phosphotransfer kinase activity"/>
    <property type="evidence" value="ECO:0007669"/>
    <property type="project" value="TreeGrafter"/>
</dbReference>
<protein>
    <recommendedName>
        <fullName evidence="2">histidine kinase</fullName>
        <ecNumber evidence="2">2.7.13.3</ecNumber>
    </recommendedName>
</protein>
<proteinExistence type="predicted"/>
<dbReference type="GO" id="GO:0000155">
    <property type="term" value="F:phosphorelay sensor kinase activity"/>
    <property type="evidence" value="ECO:0007669"/>
    <property type="project" value="TreeGrafter"/>
</dbReference>
<dbReference type="PRINTS" id="PR00344">
    <property type="entry name" value="BCTRLSENSOR"/>
</dbReference>
<dbReference type="Pfam" id="PF02518">
    <property type="entry name" value="HATPase_c"/>
    <property type="match status" value="1"/>
</dbReference>
<dbReference type="Gene3D" id="3.30.565.10">
    <property type="entry name" value="Histidine kinase-like ATPase, C-terminal domain"/>
    <property type="match status" value="1"/>
</dbReference>
<comment type="catalytic activity">
    <reaction evidence="1">
        <text>ATP + protein L-histidine = ADP + protein N-phospho-L-histidine.</text>
        <dbReference type="EC" id="2.7.13.3"/>
    </reaction>
</comment>
<organism evidence="6">
    <name type="scientific">marine sediment metagenome</name>
    <dbReference type="NCBI Taxonomy" id="412755"/>
    <lineage>
        <taxon>unclassified sequences</taxon>
        <taxon>metagenomes</taxon>
        <taxon>ecological metagenomes</taxon>
    </lineage>
</organism>
<evidence type="ECO:0000256" key="4">
    <source>
        <dbReference type="ARBA" id="ARBA00022777"/>
    </source>
</evidence>
<evidence type="ECO:0000313" key="6">
    <source>
        <dbReference type="EMBL" id="GAH19131.1"/>
    </source>
</evidence>
<dbReference type="InterPro" id="IPR036890">
    <property type="entry name" value="HATPase_C_sf"/>
</dbReference>
<accession>X1DEB6</accession>
<dbReference type="AlphaFoldDB" id="X1DEB6"/>
<name>X1DEB6_9ZZZZ</name>
<gene>
    <name evidence="6" type="ORF">S03H2_04100</name>
</gene>
<feature type="non-terminal residue" evidence="6">
    <location>
        <position position="1"/>
    </location>
</feature>
<evidence type="ECO:0000256" key="2">
    <source>
        <dbReference type="ARBA" id="ARBA00012438"/>
    </source>
</evidence>
<sequence length="49" mass="5344">SENVMRYQTQGSGLGLYIAQSIVKRSGGKIGFKSEEGKGSTFFFTLPIK</sequence>